<protein>
    <submittedName>
        <fullName evidence="2">Uncharacterized protein</fullName>
    </submittedName>
</protein>
<comment type="caution">
    <text evidence="2">The sequence shown here is derived from an EMBL/GenBank/DDBJ whole genome shotgun (WGS) entry which is preliminary data.</text>
</comment>
<dbReference type="RefSeq" id="WP_188542402.1">
    <property type="nucleotide sequence ID" value="NZ_BMFT01000006.1"/>
</dbReference>
<keyword evidence="1" id="KW-0812">Transmembrane</keyword>
<evidence type="ECO:0000313" key="2">
    <source>
        <dbReference type="EMBL" id="GGH39099.1"/>
    </source>
</evidence>
<gene>
    <name evidence="2" type="ORF">GCM10008013_47620</name>
</gene>
<proteinExistence type="predicted"/>
<feature type="transmembrane region" description="Helical" evidence="1">
    <location>
        <begin position="12"/>
        <end position="36"/>
    </location>
</feature>
<keyword evidence="3" id="KW-1185">Reference proteome</keyword>
<dbReference type="Proteomes" id="UP000659344">
    <property type="component" value="Unassembled WGS sequence"/>
</dbReference>
<organism evidence="2 3">
    <name type="scientific">Paenibacillus segetis</name>
    <dbReference type="NCBI Taxonomy" id="1325360"/>
    <lineage>
        <taxon>Bacteria</taxon>
        <taxon>Bacillati</taxon>
        <taxon>Bacillota</taxon>
        <taxon>Bacilli</taxon>
        <taxon>Bacillales</taxon>
        <taxon>Paenibacillaceae</taxon>
        <taxon>Paenibacillus</taxon>
    </lineage>
</organism>
<sequence>MTIVDTSDISVQLFVTVMCCVLIIAPMISLGVLRLFQGKKKAGFTLIGGGVVSYFVFQLVAGLFH</sequence>
<name>A0ABQ1YWL2_9BACL</name>
<keyword evidence="1" id="KW-1133">Transmembrane helix</keyword>
<dbReference type="EMBL" id="BMFT01000006">
    <property type="protein sequence ID" value="GGH39099.1"/>
    <property type="molecule type" value="Genomic_DNA"/>
</dbReference>
<evidence type="ECO:0000313" key="3">
    <source>
        <dbReference type="Proteomes" id="UP000659344"/>
    </source>
</evidence>
<feature type="transmembrane region" description="Helical" evidence="1">
    <location>
        <begin position="43"/>
        <end position="64"/>
    </location>
</feature>
<accession>A0ABQ1YWL2</accession>
<reference evidence="3" key="1">
    <citation type="journal article" date="2019" name="Int. J. Syst. Evol. Microbiol.">
        <title>The Global Catalogue of Microorganisms (GCM) 10K type strain sequencing project: providing services to taxonomists for standard genome sequencing and annotation.</title>
        <authorList>
            <consortium name="The Broad Institute Genomics Platform"/>
            <consortium name="The Broad Institute Genome Sequencing Center for Infectious Disease"/>
            <person name="Wu L."/>
            <person name="Ma J."/>
        </authorList>
    </citation>
    <scope>NUCLEOTIDE SEQUENCE [LARGE SCALE GENOMIC DNA]</scope>
    <source>
        <strain evidence="3">CGMCC 1.12769</strain>
    </source>
</reference>
<evidence type="ECO:0000256" key="1">
    <source>
        <dbReference type="SAM" id="Phobius"/>
    </source>
</evidence>
<keyword evidence="1" id="KW-0472">Membrane</keyword>